<feature type="domain" description="RsbT co-antagonist protein RsbRD N-terminal" evidence="1">
    <location>
        <begin position="34"/>
        <end position="116"/>
    </location>
</feature>
<gene>
    <name evidence="2" type="ORF">BZL30_1043</name>
</gene>
<dbReference type="Proteomes" id="UP000189229">
    <property type="component" value="Unassembled WGS sequence"/>
</dbReference>
<dbReference type="Pfam" id="PF14361">
    <property type="entry name" value="RsbRD_N"/>
    <property type="match status" value="1"/>
</dbReference>
<reference evidence="2 3" key="1">
    <citation type="submission" date="2017-02" db="EMBL/GenBank/DDBJ databases">
        <title>Complete genome sequences of Mycobacterium kansasii strains isolated from rhesus macaques.</title>
        <authorList>
            <person name="Panda A."/>
            <person name="Nagaraj S."/>
            <person name="Zhao X."/>
            <person name="Tettelin H."/>
            <person name="Detolla L.J."/>
        </authorList>
    </citation>
    <scope>NUCLEOTIDE SEQUENCE [LARGE SCALE GENOMIC DNA]</scope>
    <source>
        <strain evidence="2 3">11-3813</strain>
    </source>
</reference>
<evidence type="ECO:0000313" key="2">
    <source>
        <dbReference type="EMBL" id="OOK81889.1"/>
    </source>
</evidence>
<name>A0A1V3XRS7_MYCKA</name>
<evidence type="ECO:0000313" key="3">
    <source>
        <dbReference type="Proteomes" id="UP000189229"/>
    </source>
</evidence>
<evidence type="ECO:0000259" key="1">
    <source>
        <dbReference type="Pfam" id="PF14361"/>
    </source>
</evidence>
<sequence>MEPAWEPLREPDAEQVWNELLRPIAAELRSAAAELAQRCVTQMQTEMPVLFPDPQSVRENLVSTEAGIRQLADIIDVAGDPRDVELPAPTLAIARAGVVRQIPLANLMRFYRLAKRCCGSGCGTGSLRPPLTGRSRHWRFGSPPAGCSATWTRR</sequence>
<proteinExistence type="predicted"/>
<dbReference type="AlphaFoldDB" id="A0A1V3XRS7"/>
<organism evidence="2 3">
    <name type="scientific">Mycobacterium kansasii</name>
    <dbReference type="NCBI Taxonomy" id="1768"/>
    <lineage>
        <taxon>Bacteria</taxon>
        <taxon>Bacillati</taxon>
        <taxon>Actinomycetota</taxon>
        <taxon>Actinomycetes</taxon>
        <taxon>Mycobacteriales</taxon>
        <taxon>Mycobacteriaceae</taxon>
        <taxon>Mycobacterium</taxon>
    </lineage>
</organism>
<dbReference type="EMBL" id="MVBM01000001">
    <property type="protein sequence ID" value="OOK81889.1"/>
    <property type="molecule type" value="Genomic_DNA"/>
</dbReference>
<dbReference type="InterPro" id="IPR025751">
    <property type="entry name" value="RsbRD_N_dom"/>
</dbReference>
<accession>A0A1V3XRS7</accession>
<protein>
    <recommendedName>
        <fullName evidence="1">RsbT co-antagonist protein RsbRD N-terminal domain-containing protein</fullName>
    </recommendedName>
</protein>
<comment type="caution">
    <text evidence="2">The sequence shown here is derived from an EMBL/GenBank/DDBJ whole genome shotgun (WGS) entry which is preliminary data.</text>
</comment>